<dbReference type="InterPro" id="IPR005801">
    <property type="entry name" value="ADC_synthase"/>
</dbReference>
<dbReference type="Gene3D" id="3.30.470.10">
    <property type="match status" value="1"/>
</dbReference>
<dbReference type="Gene3D" id="3.60.120.10">
    <property type="entry name" value="Anthranilate synthase"/>
    <property type="match status" value="1"/>
</dbReference>
<dbReference type="InterPro" id="IPR043132">
    <property type="entry name" value="BCAT-like_C"/>
</dbReference>
<evidence type="ECO:0000313" key="2">
    <source>
        <dbReference type="EMBL" id="PNG94602.1"/>
    </source>
</evidence>
<dbReference type="Gene3D" id="3.20.10.10">
    <property type="entry name" value="D-amino Acid Aminotransferase, subunit A, domain 2"/>
    <property type="match status" value="1"/>
</dbReference>
<dbReference type="AlphaFoldDB" id="A0A2J7Z2U4"/>
<dbReference type="EMBL" id="LJIW01000001">
    <property type="protein sequence ID" value="PNG94602.1"/>
    <property type="molecule type" value="Genomic_DNA"/>
</dbReference>
<dbReference type="PANTHER" id="PTHR11236:SF50">
    <property type="entry name" value="AMINODEOXYCHORISMATE SYNTHASE COMPONENT 1"/>
    <property type="match status" value="1"/>
</dbReference>
<dbReference type="InterPro" id="IPR019999">
    <property type="entry name" value="Anth_synth_I-like"/>
</dbReference>
<dbReference type="InterPro" id="IPR015890">
    <property type="entry name" value="Chorismate_C"/>
</dbReference>
<protein>
    <submittedName>
        <fullName evidence="2">Anthranilate synthase component 1</fullName>
    </submittedName>
</protein>
<dbReference type="PANTHER" id="PTHR11236">
    <property type="entry name" value="AMINOBENZOATE/ANTHRANILATE SYNTHASE"/>
    <property type="match status" value="1"/>
</dbReference>
<dbReference type="InterPro" id="IPR043131">
    <property type="entry name" value="BCAT-like_N"/>
</dbReference>
<gene>
    <name evidence="2" type="ORF">SMF913_10627</name>
</gene>
<name>A0A2J7Z2U4_STRMQ</name>
<evidence type="ECO:0000313" key="3">
    <source>
        <dbReference type="Proteomes" id="UP000236520"/>
    </source>
</evidence>
<dbReference type="PRINTS" id="PR00095">
    <property type="entry name" value="ANTSNTHASEI"/>
</dbReference>
<reference evidence="2 3" key="1">
    <citation type="submission" date="2015-09" db="EMBL/GenBank/DDBJ databases">
        <title>Genome sequence, genome mining and natural product profiling of a biocontrol bacterium Streptomyces malaysiensis F913.</title>
        <authorList>
            <person name="Xu Y."/>
            <person name="Wei J."/>
            <person name="Xie J."/>
            <person name="Li T."/>
            <person name="Zhou Z."/>
        </authorList>
    </citation>
    <scope>NUCLEOTIDE SEQUENCE [LARGE SCALE GENOMIC DNA]</scope>
    <source>
        <strain evidence="2 3">F913</strain>
    </source>
</reference>
<dbReference type="SUPFAM" id="SSF56322">
    <property type="entry name" value="ADC synthase"/>
    <property type="match status" value="1"/>
</dbReference>
<dbReference type="GO" id="GO:0046820">
    <property type="term" value="F:4-amino-4-deoxychorismate synthase activity"/>
    <property type="evidence" value="ECO:0007669"/>
    <property type="project" value="TreeGrafter"/>
</dbReference>
<comment type="caution">
    <text evidence="2">The sequence shown here is derived from an EMBL/GenBank/DDBJ whole genome shotgun (WGS) entry which is preliminary data.</text>
</comment>
<dbReference type="InterPro" id="IPR001544">
    <property type="entry name" value="Aminotrans_IV"/>
</dbReference>
<dbReference type="GO" id="GO:0000162">
    <property type="term" value="P:L-tryptophan biosynthetic process"/>
    <property type="evidence" value="ECO:0007669"/>
    <property type="project" value="TreeGrafter"/>
</dbReference>
<dbReference type="Pfam" id="PF01063">
    <property type="entry name" value="Aminotran_4"/>
    <property type="match status" value="1"/>
</dbReference>
<dbReference type="Pfam" id="PF00425">
    <property type="entry name" value="Chorismate_bind"/>
    <property type="match status" value="1"/>
</dbReference>
<dbReference type="SUPFAM" id="SSF56752">
    <property type="entry name" value="D-aminoacid aminotransferase-like PLP-dependent enzymes"/>
    <property type="match status" value="1"/>
</dbReference>
<dbReference type="GO" id="GO:0009396">
    <property type="term" value="P:folic acid-containing compound biosynthetic process"/>
    <property type="evidence" value="ECO:0007669"/>
    <property type="project" value="InterPro"/>
</dbReference>
<dbReference type="Proteomes" id="UP000236520">
    <property type="component" value="Unassembled WGS sequence"/>
</dbReference>
<dbReference type="NCBIfam" id="TIGR00553">
    <property type="entry name" value="pabB"/>
    <property type="match status" value="1"/>
</dbReference>
<organism evidence="2 3">
    <name type="scientific">Streptomyces malaysiensis</name>
    <dbReference type="NCBI Taxonomy" id="92644"/>
    <lineage>
        <taxon>Bacteria</taxon>
        <taxon>Bacillati</taxon>
        <taxon>Actinomycetota</taxon>
        <taxon>Actinomycetes</taxon>
        <taxon>Kitasatosporales</taxon>
        <taxon>Streptomycetaceae</taxon>
        <taxon>Streptomyces</taxon>
        <taxon>Streptomyces violaceusniger group</taxon>
    </lineage>
</organism>
<accession>A0A2J7Z2U4</accession>
<proteinExistence type="predicted"/>
<sequence length="608" mass="66573">MQDGPGPWARFDDLVAQTAQVFEAVQQVLVAQRPEEVVEVLDAVERLASRGKWAFGYVAYEAAPGLDPGFTVRPPVDGLPLAWFAITDAPRQVPVVRHETDRSHLARAAGPWQREWDEPTHARAVATVRSHIAAGETYQCNVTTRLSGPVREDPTRLYRDLALAQRGAHNAYLDTGRFVLASASPELFFETSGSTILMRPMKGTAARGRTTSEDRQAVSALRSSAKEQAENVMIVDLVRNDLARLAVPGSVTVPRLLHTERYETVHQLTSDVTAEMRADVGLTDAFRALFPCGSITGTPKVRTMHIIADVEDSPRGVYCGAIGVVSPPTQPGVRFSARFSVAIRTLLLDRDTETATYGTGGGITWSSEPAAEYRELLAKTRVLDVRPQEFHLIEVMRHHAAIGLCSFDAHVARAADSAAYFGFRFDEAALRAQLTERLAGAGDAGILLSLFRDGSVRIDIEDLPPSRPGPARVALDLEPVDSTQCWLHHKTSRREPFTTRLARHPEADDVLLVNEYGELTGACTANLAVRLDGVWWTPPLGSGCFPGVERARLVDTHQLGERPLRRQDLARAEAIALVSSLRGWRSATVLARTAEISSPDTSWHRTSA</sequence>
<dbReference type="RefSeq" id="WP_102933312.1">
    <property type="nucleotide sequence ID" value="NZ_LJIW01000001.1"/>
</dbReference>
<keyword evidence="3" id="KW-1185">Reference proteome</keyword>
<dbReference type="InterPro" id="IPR036038">
    <property type="entry name" value="Aminotransferase-like"/>
</dbReference>
<dbReference type="InterPro" id="IPR005802">
    <property type="entry name" value="ADC_synth_comp_1"/>
</dbReference>
<evidence type="ECO:0000259" key="1">
    <source>
        <dbReference type="Pfam" id="PF00425"/>
    </source>
</evidence>
<feature type="domain" description="Chorismate-utilising enzyme C-terminal" evidence="1">
    <location>
        <begin position="119"/>
        <end position="379"/>
    </location>
</feature>